<reference evidence="2 3" key="1">
    <citation type="submission" date="2022-03" db="EMBL/GenBank/DDBJ databases">
        <title>Complete genome sequence of Enterococcus innesii DB-1.</title>
        <authorList>
            <person name="Fukuda D."/>
            <person name="Nolasco-Hipolito C."/>
        </authorList>
    </citation>
    <scope>NUCLEOTIDE SEQUENCE [LARGE SCALE GENOMIC DNA]</scope>
    <source>
        <strain evidence="2 3">DB-1</strain>
    </source>
</reference>
<organism evidence="2 3">
    <name type="scientific">Enterococcus innesii</name>
    <dbReference type="NCBI Taxonomy" id="2839759"/>
    <lineage>
        <taxon>Bacteria</taxon>
        <taxon>Bacillati</taxon>
        <taxon>Bacillota</taxon>
        <taxon>Bacilli</taxon>
        <taxon>Lactobacillales</taxon>
        <taxon>Enterococcaceae</taxon>
        <taxon>Enterococcus</taxon>
    </lineage>
</organism>
<gene>
    <name evidence="2" type="ORF">ENLAB_01550</name>
</gene>
<sequence>MPRKDRILLFIDDYMQEQGCAPTIREICANEEIKTTSLVYRHLLRLEKRGLIYRAYRYKSRSVRFTDEGKAYVKALRQAQGNEE</sequence>
<name>A0ABM7XNI9_9ENTE</name>
<protein>
    <recommendedName>
        <fullName evidence="1">LexA repressor DNA-binding domain-containing protein</fullName>
    </recommendedName>
</protein>
<dbReference type="InterPro" id="IPR036390">
    <property type="entry name" value="WH_DNA-bd_sf"/>
</dbReference>
<dbReference type="Pfam" id="PF01726">
    <property type="entry name" value="LexA_DNA_bind"/>
    <property type="match status" value="1"/>
</dbReference>
<dbReference type="GeneID" id="83456159"/>
<dbReference type="RefSeq" id="WP_077453350.1">
    <property type="nucleotide sequence ID" value="NZ_AP025635.1"/>
</dbReference>
<feature type="domain" description="LexA repressor DNA-binding" evidence="1">
    <location>
        <begin position="3"/>
        <end position="55"/>
    </location>
</feature>
<evidence type="ECO:0000313" key="3">
    <source>
        <dbReference type="Proteomes" id="UP000831692"/>
    </source>
</evidence>
<proteinExistence type="predicted"/>
<evidence type="ECO:0000313" key="2">
    <source>
        <dbReference type="EMBL" id="BDG66591.1"/>
    </source>
</evidence>
<dbReference type="InterPro" id="IPR006199">
    <property type="entry name" value="LexA_DNA-bd_dom"/>
</dbReference>
<evidence type="ECO:0000259" key="1">
    <source>
        <dbReference type="Pfam" id="PF01726"/>
    </source>
</evidence>
<dbReference type="InterPro" id="IPR036388">
    <property type="entry name" value="WH-like_DNA-bd_sf"/>
</dbReference>
<dbReference type="EMBL" id="AP025635">
    <property type="protein sequence ID" value="BDG66591.1"/>
    <property type="molecule type" value="Genomic_DNA"/>
</dbReference>
<dbReference type="Proteomes" id="UP000831692">
    <property type="component" value="Chromosome"/>
</dbReference>
<accession>A0ABM7XNI9</accession>
<keyword evidence="3" id="KW-1185">Reference proteome</keyword>
<dbReference type="Gene3D" id="1.10.10.10">
    <property type="entry name" value="Winged helix-like DNA-binding domain superfamily/Winged helix DNA-binding domain"/>
    <property type="match status" value="1"/>
</dbReference>
<dbReference type="SUPFAM" id="SSF46785">
    <property type="entry name" value="Winged helix' DNA-binding domain"/>
    <property type="match status" value="1"/>
</dbReference>